<sequence>MSQQIPIEDALDAFRKKCGELLDANVLLEARAISLERRVEELESAGGSQAATGVPGGQDAAS</sequence>
<name>A0A1Z1W527_9ACTN</name>
<protein>
    <submittedName>
        <fullName evidence="2">Uncharacterized protein</fullName>
    </submittedName>
</protein>
<dbReference type="OrthoDB" id="9994496at2"/>
<dbReference type="RefSeq" id="WP_087882922.1">
    <property type="nucleotide sequence ID" value="NZ_CP021748.1"/>
</dbReference>
<proteinExistence type="predicted"/>
<evidence type="ECO:0000256" key="1">
    <source>
        <dbReference type="SAM" id="MobiDB-lite"/>
    </source>
</evidence>
<dbReference type="KEGG" id="salf:SMD44_00912"/>
<accession>A0A1Z1W527</accession>
<dbReference type="AlphaFoldDB" id="A0A1Z1W527"/>
<dbReference type="Proteomes" id="UP000195880">
    <property type="component" value="Chromosome"/>
</dbReference>
<reference evidence="2 3" key="1">
    <citation type="submission" date="2017-05" db="EMBL/GenBank/DDBJ databases">
        <title>Streptomyces alboflavus Genome sequencing and assembly.</title>
        <authorList>
            <person name="Wang Y."/>
            <person name="Du B."/>
            <person name="Ding Y."/>
            <person name="Liu H."/>
            <person name="Hou Q."/>
            <person name="Liu K."/>
            <person name="Wang C."/>
            <person name="Yao L."/>
        </authorList>
    </citation>
    <scope>NUCLEOTIDE SEQUENCE [LARGE SCALE GENOMIC DNA]</scope>
    <source>
        <strain evidence="2 3">MDJK44</strain>
    </source>
</reference>
<evidence type="ECO:0000313" key="2">
    <source>
        <dbReference type="EMBL" id="ARX81514.1"/>
    </source>
</evidence>
<keyword evidence="3" id="KW-1185">Reference proteome</keyword>
<organism evidence="2 3">
    <name type="scientific">Streptomyces alboflavus</name>
    <dbReference type="NCBI Taxonomy" id="67267"/>
    <lineage>
        <taxon>Bacteria</taxon>
        <taxon>Bacillati</taxon>
        <taxon>Actinomycetota</taxon>
        <taxon>Actinomycetes</taxon>
        <taxon>Kitasatosporales</taxon>
        <taxon>Streptomycetaceae</taxon>
        <taxon>Streptomyces</taxon>
    </lineage>
</organism>
<gene>
    <name evidence="2" type="ORF">SMD44_00912</name>
</gene>
<feature type="region of interest" description="Disordered" evidence="1">
    <location>
        <begin position="43"/>
        <end position="62"/>
    </location>
</feature>
<dbReference type="EMBL" id="CP021748">
    <property type="protein sequence ID" value="ARX81514.1"/>
    <property type="molecule type" value="Genomic_DNA"/>
</dbReference>
<evidence type="ECO:0000313" key="3">
    <source>
        <dbReference type="Proteomes" id="UP000195880"/>
    </source>
</evidence>